<dbReference type="Proteomes" id="UP000741013">
    <property type="component" value="Unassembled WGS sequence"/>
</dbReference>
<name>A0ABS4Q414_9PSEU</name>
<dbReference type="CDD" id="cd12797">
    <property type="entry name" value="M23_peptidase"/>
    <property type="match status" value="1"/>
</dbReference>
<evidence type="ECO:0000313" key="3">
    <source>
        <dbReference type="EMBL" id="MBP2186421.1"/>
    </source>
</evidence>
<keyword evidence="4" id="KW-1185">Reference proteome</keyword>
<dbReference type="InterPro" id="IPR050570">
    <property type="entry name" value="Cell_wall_metabolism_enzyme"/>
</dbReference>
<dbReference type="Gene3D" id="2.70.70.10">
    <property type="entry name" value="Glucose Permease (Domain IIA)"/>
    <property type="match status" value="1"/>
</dbReference>
<dbReference type="RefSeq" id="WP_209669482.1">
    <property type="nucleotide sequence ID" value="NZ_JAGGMS010000001.1"/>
</dbReference>
<keyword evidence="3" id="KW-0378">Hydrolase</keyword>
<dbReference type="PANTHER" id="PTHR21666:SF289">
    <property type="entry name" value="L-ALA--D-GLU ENDOPEPTIDASE"/>
    <property type="match status" value="1"/>
</dbReference>
<accession>A0ABS4Q414</accession>
<dbReference type="Pfam" id="PF01551">
    <property type="entry name" value="Peptidase_M23"/>
    <property type="match status" value="1"/>
</dbReference>
<sequence length="178" mass="18981">MDLPPILPRHRIPQLVLALLAFGGLGLHSPAVLAVAAEEPRFTWPLHPRPQVIRGFDAPESDFGPGHRGVDLAATADQQVLAAGTGYVVFAGTIAGRGVVSVDHDGDLRTTYEPLVPQVAAGDQVYSGQVLGAVVAGHPECTVAVCLHWGVRRGLEYLDPLPLILETTRLRLKPWDPG</sequence>
<dbReference type="SUPFAM" id="SSF51261">
    <property type="entry name" value="Duplicated hybrid motif"/>
    <property type="match status" value="1"/>
</dbReference>
<dbReference type="InterPro" id="IPR011055">
    <property type="entry name" value="Dup_hybrid_motif"/>
</dbReference>
<dbReference type="PANTHER" id="PTHR21666">
    <property type="entry name" value="PEPTIDASE-RELATED"/>
    <property type="match status" value="1"/>
</dbReference>
<keyword evidence="1" id="KW-0732">Signal</keyword>
<dbReference type="InterPro" id="IPR016047">
    <property type="entry name" value="M23ase_b-sheet_dom"/>
</dbReference>
<dbReference type="EMBL" id="JAGGMS010000001">
    <property type="protein sequence ID" value="MBP2186421.1"/>
    <property type="molecule type" value="Genomic_DNA"/>
</dbReference>
<proteinExistence type="predicted"/>
<feature type="domain" description="M23ase beta-sheet core" evidence="2">
    <location>
        <begin position="66"/>
        <end position="160"/>
    </location>
</feature>
<protein>
    <submittedName>
        <fullName evidence="3">Murein DD-endopeptidase MepM/ murein hydrolase activator NlpD</fullName>
    </submittedName>
</protein>
<dbReference type="GO" id="GO:0016787">
    <property type="term" value="F:hydrolase activity"/>
    <property type="evidence" value="ECO:0007669"/>
    <property type="project" value="UniProtKB-KW"/>
</dbReference>
<evidence type="ECO:0000313" key="4">
    <source>
        <dbReference type="Proteomes" id="UP000741013"/>
    </source>
</evidence>
<comment type="caution">
    <text evidence="3">The sequence shown here is derived from an EMBL/GenBank/DDBJ whole genome shotgun (WGS) entry which is preliminary data.</text>
</comment>
<reference evidence="3 4" key="1">
    <citation type="submission" date="2021-03" db="EMBL/GenBank/DDBJ databases">
        <title>Sequencing the genomes of 1000 actinobacteria strains.</title>
        <authorList>
            <person name="Klenk H.-P."/>
        </authorList>
    </citation>
    <scope>NUCLEOTIDE SEQUENCE [LARGE SCALE GENOMIC DNA]</scope>
    <source>
        <strain evidence="3 4">DSM 45510</strain>
    </source>
</reference>
<evidence type="ECO:0000256" key="1">
    <source>
        <dbReference type="ARBA" id="ARBA00022729"/>
    </source>
</evidence>
<gene>
    <name evidence="3" type="ORF">JOM49_007947</name>
</gene>
<evidence type="ECO:0000259" key="2">
    <source>
        <dbReference type="Pfam" id="PF01551"/>
    </source>
</evidence>
<organism evidence="3 4">
    <name type="scientific">Amycolatopsis magusensis</name>
    <dbReference type="NCBI Taxonomy" id="882444"/>
    <lineage>
        <taxon>Bacteria</taxon>
        <taxon>Bacillati</taxon>
        <taxon>Actinomycetota</taxon>
        <taxon>Actinomycetes</taxon>
        <taxon>Pseudonocardiales</taxon>
        <taxon>Pseudonocardiaceae</taxon>
        <taxon>Amycolatopsis</taxon>
    </lineage>
</organism>